<evidence type="ECO:0000313" key="6">
    <source>
        <dbReference type="Proteomes" id="UP000283497"/>
    </source>
</evidence>
<organism evidence="4 6">
    <name type="scientific">Anaerobutyricum hallii</name>
    <dbReference type="NCBI Taxonomy" id="39488"/>
    <lineage>
        <taxon>Bacteria</taxon>
        <taxon>Bacillati</taxon>
        <taxon>Bacillota</taxon>
        <taxon>Clostridia</taxon>
        <taxon>Lachnospirales</taxon>
        <taxon>Lachnospiraceae</taxon>
        <taxon>Anaerobutyricum</taxon>
    </lineage>
</organism>
<keyword evidence="1" id="KW-1133">Transmembrane helix</keyword>
<protein>
    <submittedName>
        <fullName evidence="4">Uncharacterized protein</fullName>
    </submittedName>
</protein>
<dbReference type="EMBL" id="QSID01000021">
    <property type="protein sequence ID" value="RHC60437.1"/>
    <property type="molecule type" value="Genomic_DNA"/>
</dbReference>
<evidence type="ECO:0000256" key="1">
    <source>
        <dbReference type="SAM" id="Phobius"/>
    </source>
</evidence>
<gene>
    <name evidence="4" type="ORF">DW068_16720</name>
    <name evidence="3" type="ORF">DW833_14550</name>
    <name evidence="2" type="ORF">DW972_14590</name>
    <name evidence="5" type="ORF">DWZ29_08250</name>
</gene>
<feature type="transmembrane region" description="Helical" evidence="1">
    <location>
        <begin position="44"/>
        <end position="64"/>
    </location>
</feature>
<dbReference type="Proteomes" id="UP000286561">
    <property type="component" value="Unassembled WGS sequence"/>
</dbReference>
<dbReference type="Proteomes" id="UP000284621">
    <property type="component" value="Unassembled WGS sequence"/>
</dbReference>
<keyword evidence="1" id="KW-0812">Transmembrane</keyword>
<evidence type="ECO:0000313" key="7">
    <source>
        <dbReference type="Proteomes" id="UP000283700"/>
    </source>
</evidence>
<evidence type="ECO:0000313" key="3">
    <source>
        <dbReference type="EMBL" id="RHC60437.1"/>
    </source>
</evidence>
<name>A0A415G2S3_9FIRM</name>
<evidence type="ECO:0000313" key="8">
    <source>
        <dbReference type="Proteomes" id="UP000284621"/>
    </source>
</evidence>
<comment type="caution">
    <text evidence="4">The sequence shown here is derived from an EMBL/GenBank/DDBJ whole genome shotgun (WGS) entry which is preliminary data.</text>
</comment>
<evidence type="ECO:0000313" key="9">
    <source>
        <dbReference type="Proteomes" id="UP000286561"/>
    </source>
</evidence>
<sequence>MFFDKEEDIMERMLEGMVIFVAKIHNYILSLNDAYEKNFTDKQLHFLVIGILGMLILMVIYPLFKLLSENHILAIAFIYVFTVIVVITFAIEIGQKISDSGTMDFADIVFGIAGFLLMFVIFAVIRQIFLAIINLFRKIGKH</sequence>
<accession>A0A415G2S3</accession>
<keyword evidence="8" id="KW-1185">Reference proteome</keyword>
<evidence type="ECO:0000313" key="2">
    <source>
        <dbReference type="EMBL" id="RGZ77336.1"/>
    </source>
</evidence>
<dbReference type="EMBL" id="QRQO01000019">
    <property type="protein sequence ID" value="RHN13248.1"/>
    <property type="molecule type" value="Genomic_DNA"/>
</dbReference>
<dbReference type="EMBL" id="QSEP01000165">
    <property type="protein sequence ID" value="RGZ77336.1"/>
    <property type="molecule type" value="Genomic_DNA"/>
</dbReference>
<dbReference type="EMBL" id="QRNJ01000114">
    <property type="protein sequence ID" value="RHK32340.1"/>
    <property type="molecule type" value="Genomic_DNA"/>
</dbReference>
<reference evidence="6 7" key="1">
    <citation type="submission" date="2018-08" db="EMBL/GenBank/DDBJ databases">
        <title>A genome reference for cultivated species of the human gut microbiota.</title>
        <authorList>
            <person name="Zou Y."/>
            <person name="Xue W."/>
            <person name="Luo G."/>
        </authorList>
    </citation>
    <scope>NUCLEOTIDE SEQUENCE [LARGE SCALE GENOMIC DNA]</scope>
    <source>
        <strain evidence="5 7">AF31-17AC</strain>
        <strain evidence="4 6">AF45-14BH</strain>
        <strain evidence="3 8">AM34-3LB</strain>
        <strain evidence="2 9">AM48-23BH</strain>
    </source>
</reference>
<dbReference type="AlphaFoldDB" id="A0A415G2S3"/>
<keyword evidence="1" id="KW-0472">Membrane</keyword>
<evidence type="ECO:0000313" key="5">
    <source>
        <dbReference type="EMBL" id="RHN13248.1"/>
    </source>
</evidence>
<feature type="transmembrane region" description="Helical" evidence="1">
    <location>
        <begin position="71"/>
        <end position="91"/>
    </location>
</feature>
<dbReference type="Proteomes" id="UP000283700">
    <property type="component" value="Unassembled WGS sequence"/>
</dbReference>
<proteinExistence type="predicted"/>
<evidence type="ECO:0000313" key="4">
    <source>
        <dbReference type="EMBL" id="RHK32340.1"/>
    </source>
</evidence>
<feature type="transmembrane region" description="Helical" evidence="1">
    <location>
        <begin position="111"/>
        <end position="136"/>
    </location>
</feature>
<dbReference type="Proteomes" id="UP000283497">
    <property type="component" value="Unassembled WGS sequence"/>
</dbReference>